<dbReference type="Pfam" id="PF02602">
    <property type="entry name" value="HEM4"/>
    <property type="match status" value="1"/>
</dbReference>
<dbReference type="InterPro" id="IPR039793">
    <property type="entry name" value="UROS/Hem4"/>
</dbReference>
<accession>A0A1G7DXW4</accession>
<reference evidence="2 3" key="1">
    <citation type="submission" date="2016-10" db="EMBL/GenBank/DDBJ databases">
        <authorList>
            <person name="de Groot N.N."/>
        </authorList>
    </citation>
    <scope>NUCLEOTIDE SEQUENCE [LARGE SCALE GENOMIC DNA]</scope>
    <source>
        <strain evidence="2 3">DSM 24015</strain>
    </source>
</reference>
<dbReference type="PANTHER" id="PTHR12390:SF0">
    <property type="entry name" value="UROPORPHYRINOGEN-III SYNTHASE"/>
    <property type="match status" value="1"/>
</dbReference>
<evidence type="ECO:0000259" key="1">
    <source>
        <dbReference type="Pfam" id="PF02602"/>
    </source>
</evidence>
<dbReference type="STRING" id="1071918.SAMN05421544_11326"/>
<proteinExistence type="predicted"/>
<dbReference type="CDD" id="cd06578">
    <property type="entry name" value="HemD"/>
    <property type="match status" value="1"/>
</dbReference>
<evidence type="ECO:0000313" key="2">
    <source>
        <dbReference type="EMBL" id="SDE56293.1"/>
    </source>
</evidence>
<keyword evidence="3" id="KW-1185">Reference proteome</keyword>
<dbReference type="GO" id="GO:0006780">
    <property type="term" value="P:uroporphyrinogen III biosynthetic process"/>
    <property type="evidence" value="ECO:0007669"/>
    <property type="project" value="InterPro"/>
</dbReference>
<dbReference type="SUPFAM" id="SSF69618">
    <property type="entry name" value="HemD-like"/>
    <property type="match status" value="1"/>
</dbReference>
<feature type="domain" description="Tetrapyrrole biosynthesis uroporphyrinogen III synthase" evidence="1">
    <location>
        <begin position="27"/>
        <end position="238"/>
    </location>
</feature>
<organism evidence="2 3">
    <name type="scientific">Riemerella columbipharyngis</name>
    <dbReference type="NCBI Taxonomy" id="1071918"/>
    <lineage>
        <taxon>Bacteria</taxon>
        <taxon>Pseudomonadati</taxon>
        <taxon>Bacteroidota</taxon>
        <taxon>Flavobacteriia</taxon>
        <taxon>Flavobacteriales</taxon>
        <taxon>Weeksellaceae</taxon>
        <taxon>Riemerella</taxon>
    </lineage>
</organism>
<dbReference type="GO" id="GO:0004852">
    <property type="term" value="F:uroporphyrinogen-III synthase activity"/>
    <property type="evidence" value="ECO:0007669"/>
    <property type="project" value="InterPro"/>
</dbReference>
<name>A0A1G7DXW4_9FLAO</name>
<dbReference type="Gene3D" id="3.40.50.10090">
    <property type="match status" value="2"/>
</dbReference>
<dbReference type="AlphaFoldDB" id="A0A1G7DXW4"/>
<dbReference type="Proteomes" id="UP000198517">
    <property type="component" value="Unassembled WGS sequence"/>
</dbReference>
<dbReference type="InterPro" id="IPR036108">
    <property type="entry name" value="4pyrrol_syn_uPrphyn_synt_sf"/>
</dbReference>
<dbReference type="GO" id="GO:0005829">
    <property type="term" value="C:cytosol"/>
    <property type="evidence" value="ECO:0007669"/>
    <property type="project" value="TreeGrafter"/>
</dbReference>
<dbReference type="PANTHER" id="PTHR12390">
    <property type="entry name" value="UROPORPHYRINOGEN III SYNTHASE"/>
    <property type="match status" value="1"/>
</dbReference>
<dbReference type="InterPro" id="IPR003754">
    <property type="entry name" value="4pyrrol_synth_uPrphyn_synth"/>
</dbReference>
<sequence>MIRMKIKSILISQPEPATESSPYLDMARNAGVEVDFRPFIQLEGASAKEIRAQKVDLSNYTCIILTSRNAVDHYFRLAEEMRFAVPDSMRYICQSEAIANYLQKHIIYRKRKICFGEKTAADMLPYFKKYSSEKFLLPSSDSLNPSLEKALKDSKIDWTRVIMYRTVSCDLSDLKLSNYDLLAFFSPLGIKSLVENFPDYKKEKFKVAVFGNTTEAEAKKAGLSVDVKAPTKENPSMTMAIEKFINNSK</sequence>
<protein>
    <submittedName>
        <fullName evidence="2">Uroporphyrinogen-III synthase</fullName>
    </submittedName>
</protein>
<gene>
    <name evidence="2" type="ORF">SAMN05421544_11326</name>
</gene>
<dbReference type="EMBL" id="FNAS01000013">
    <property type="protein sequence ID" value="SDE56293.1"/>
    <property type="molecule type" value="Genomic_DNA"/>
</dbReference>
<evidence type="ECO:0000313" key="3">
    <source>
        <dbReference type="Proteomes" id="UP000198517"/>
    </source>
</evidence>